<dbReference type="VEuPathDB" id="MicrosporidiaDB:NAPIS_ORF01638"/>
<accession>T0MIH5</accession>
<dbReference type="OrthoDB" id="75343at2759"/>
<organism evidence="1 2">
    <name type="scientific">Vairimorpha apis BRL 01</name>
    <dbReference type="NCBI Taxonomy" id="1037528"/>
    <lineage>
        <taxon>Eukaryota</taxon>
        <taxon>Fungi</taxon>
        <taxon>Fungi incertae sedis</taxon>
        <taxon>Microsporidia</taxon>
        <taxon>Nosematidae</taxon>
        <taxon>Vairimorpha</taxon>
    </lineage>
</organism>
<keyword evidence="2" id="KW-1185">Reference proteome</keyword>
<name>T0MIH5_9MICR</name>
<sequence length="112" mass="12448">MLNKVWKFSKPKIYKTVSDTLQGYLFGCMMGIFTNKNDLRLKSIHNTGKDMAQVCAIYSVSESVLDTMNKDDKNNKLLAGMATGIICSKDKFISHNTLLGGVSLSLYKGMLN</sequence>
<reference evidence="1 2" key="1">
    <citation type="journal article" date="2013" name="BMC Genomics">
        <title>Genome sequencing and comparative genomics of honey bee microsporidia, Nosema apis reveal novel insights into host-parasite interactions.</title>
        <authorList>
            <person name="Chen Yp."/>
            <person name="Pettis J.S."/>
            <person name="Zhao Y."/>
            <person name="Liu X."/>
            <person name="Tallon L.J."/>
            <person name="Sadzewicz L.D."/>
            <person name="Li R."/>
            <person name="Zheng H."/>
            <person name="Huang S."/>
            <person name="Zhang X."/>
            <person name="Hamilton M.C."/>
            <person name="Pernal S.F."/>
            <person name="Melathopoulos A.P."/>
            <person name="Yan X."/>
            <person name="Evans J.D."/>
        </authorList>
    </citation>
    <scope>NUCLEOTIDE SEQUENCE [LARGE SCALE GENOMIC DNA]</scope>
    <source>
        <strain evidence="1 2">BRL 01</strain>
    </source>
</reference>
<dbReference type="EMBL" id="KE647234">
    <property type="protein sequence ID" value="EQB60795.1"/>
    <property type="molecule type" value="Genomic_DNA"/>
</dbReference>
<dbReference type="Proteomes" id="UP000053780">
    <property type="component" value="Unassembled WGS sequence"/>
</dbReference>
<proteinExistence type="predicted"/>
<evidence type="ECO:0000313" key="1">
    <source>
        <dbReference type="EMBL" id="EQB60795.1"/>
    </source>
</evidence>
<dbReference type="AlphaFoldDB" id="T0MIH5"/>
<protein>
    <submittedName>
        <fullName evidence="1">Translocase tim22 17-like protein</fullName>
    </submittedName>
</protein>
<dbReference type="HOGENOM" id="CLU_164171_0_0_1"/>
<evidence type="ECO:0000313" key="2">
    <source>
        <dbReference type="Proteomes" id="UP000053780"/>
    </source>
</evidence>
<gene>
    <name evidence="1" type="ORF">NAPIS_ORF01638</name>
</gene>